<dbReference type="AlphaFoldDB" id="A0A081PJA6"/>
<dbReference type="eggNOG" id="COG3198">
    <property type="taxonomic scope" value="Bacteria"/>
</dbReference>
<keyword evidence="1" id="KW-0472">Membrane</keyword>
<sequence length="141" mass="16096">MNWGTKIVLGLGTFMSFIIVLAVMMFNSKTDALVEQDYYEKGIHYDETFDRKEQVLKDHAAPLISIKPEFLHITFSKPAKGTIRMVRNSDKKQDRVMPFKTDTAMQVNLPLGGLKKGTWKLIAEWDSAGKAYLTEQEIQLP</sequence>
<comment type="caution">
    <text evidence="2">The sequence shown here is derived from an EMBL/GenBank/DDBJ whole genome shotgun (WGS) entry which is preliminary data.</text>
</comment>
<feature type="transmembrane region" description="Helical" evidence="1">
    <location>
        <begin position="7"/>
        <end position="26"/>
    </location>
</feature>
<gene>
    <name evidence="2" type="ORF">N180_10550</name>
</gene>
<name>A0A081PJA6_9SPHI</name>
<proteinExistence type="predicted"/>
<evidence type="ECO:0000313" key="2">
    <source>
        <dbReference type="EMBL" id="KEQ30779.1"/>
    </source>
</evidence>
<evidence type="ECO:0000256" key="1">
    <source>
        <dbReference type="SAM" id="Phobius"/>
    </source>
</evidence>
<dbReference type="EMBL" id="JNFF01000030">
    <property type="protein sequence ID" value="KEQ30779.1"/>
    <property type="molecule type" value="Genomic_DNA"/>
</dbReference>
<dbReference type="Pfam" id="PF05751">
    <property type="entry name" value="FixH"/>
    <property type="match status" value="1"/>
</dbReference>
<protein>
    <submittedName>
        <fullName evidence="2">FixH family protein</fullName>
    </submittedName>
</protein>
<keyword evidence="1" id="KW-1133">Transmembrane helix</keyword>
<organism evidence="2 3">
    <name type="scientific">Pedobacter antarcticus 4BY</name>
    <dbReference type="NCBI Taxonomy" id="1358423"/>
    <lineage>
        <taxon>Bacteria</taxon>
        <taxon>Pseudomonadati</taxon>
        <taxon>Bacteroidota</taxon>
        <taxon>Sphingobacteriia</taxon>
        <taxon>Sphingobacteriales</taxon>
        <taxon>Sphingobacteriaceae</taxon>
        <taxon>Pedobacter</taxon>
    </lineage>
</organism>
<keyword evidence="3" id="KW-1185">Reference proteome</keyword>
<keyword evidence="1" id="KW-0812">Transmembrane</keyword>
<dbReference type="Proteomes" id="UP000028007">
    <property type="component" value="Unassembled WGS sequence"/>
</dbReference>
<dbReference type="InterPro" id="IPR008620">
    <property type="entry name" value="FixH"/>
</dbReference>
<accession>A0A081PJA6</accession>
<reference evidence="2 3" key="1">
    <citation type="journal article" date="1992" name="Int. J. Syst. Bacteriol.">
        <title>Sphingobacterium antarcticus sp. nov. a Psychrotrophic Bacterium from the Soils of Schirmacher Oasis, Antarctica.</title>
        <authorList>
            <person name="Shivaji S."/>
            <person name="Ray M.K."/>
            <person name="Rao N.S."/>
            <person name="Saiserr L."/>
            <person name="Jagannadham M.V."/>
            <person name="Kumar G.S."/>
            <person name="Reddy G."/>
            <person name="Bhargava P.M."/>
        </authorList>
    </citation>
    <scope>NUCLEOTIDE SEQUENCE [LARGE SCALE GENOMIC DNA]</scope>
    <source>
        <strain evidence="2 3">4BY</strain>
    </source>
</reference>
<evidence type="ECO:0000313" key="3">
    <source>
        <dbReference type="Proteomes" id="UP000028007"/>
    </source>
</evidence>
<dbReference type="OrthoDB" id="1493774at2"/>
<dbReference type="RefSeq" id="WP_037439111.1">
    <property type="nucleotide sequence ID" value="NZ_JNFF01000030.1"/>
</dbReference>